<organism evidence="1 2">
    <name type="scientific">Mangrovibacterium diazotrophicum</name>
    <dbReference type="NCBI Taxonomy" id="1261403"/>
    <lineage>
        <taxon>Bacteria</taxon>
        <taxon>Pseudomonadati</taxon>
        <taxon>Bacteroidota</taxon>
        <taxon>Bacteroidia</taxon>
        <taxon>Marinilabiliales</taxon>
        <taxon>Prolixibacteraceae</taxon>
        <taxon>Mangrovibacterium</taxon>
    </lineage>
</organism>
<reference evidence="1 2" key="1">
    <citation type="submission" date="2018-09" db="EMBL/GenBank/DDBJ databases">
        <title>Genomic Encyclopedia of Archaeal and Bacterial Type Strains, Phase II (KMG-II): from individual species to whole genera.</title>
        <authorList>
            <person name="Goeker M."/>
        </authorList>
    </citation>
    <scope>NUCLEOTIDE SEQUENCE [LARGE SCALE GENOMIC DNA]</scope>
    <source>
        <strain evidence="1 2">DSM 27148</strain>
    </source>
</reference>
<sequence length="155" mass="17139">MQARMKQNQLSAEAVDQLLSKKEVGHLATLNNDGFPYVVPVHFVKTGNEIYIHGLNMGQKLTNIKANSKVCFEVEQMEGLILDDKACDVNTKYQSVVAFGQAELVEETAEKIAALDRIVAKYTPQLSGQQYPENMLKGTGVIKITIESITGKYFG</sequence>
<gene>
    <name evidence="1" type="ORF">BC643_0798</name>
</gene>
<dbReference type="InterPro" id="IPR024747">
    <property type="entry name" value="Pyridox_Oxase-rel"/>
</dbReference>
<dbReference type="Pfam" id="PF12900">
    <property type="entry name" value="Pyridox_ox_2"/>
    <property type="match status" value="1"/>
</dbReference>
<dbReference type="Gene3D" id="2.30.110.10">
    <property type="entry name" value="Electron Transport, Fmn-binding Protein, Chain A"/>
    <property type="match status" value="1"/>
</dbReference>
<dbReference type="OrthoDB" id="9794935at2"/>
<protein>
    <recommendedName>
        <fullName evidence="3">Nitroimidazol reductase NimA-like FMN-containing flavoprotein (Pyridoxamine 5'-phosphate oxidase superfamily)</fullName>
    </recommendedName>
</protein>
<dbReference type="EMBL" id="RAPN01000001">
    <property type="protein sequence ID" value="RKD90458.1"/>
    <property type="molecule type" value="Genomic_DNA"/>
</dbReference>
<comment type="caution">
    <text evidence="1">The sequence shown here is derived from an EMBL/GenBank/DDBJ whole genome shotgun (WGS) entry which is preliminary data.</text>
</comment>
<dbReference type="SUPFAM" id="SSF50475">
    <property type="entry name" value="FMN-binding split barrel"/>
    <property type="match status" value="1"/>
</dbReference>
<dbReference type="InterPro" id="IPR012349">
    <property type="entry name" value="Split_barrel_FMN-bd"/>
</dbReference>
<evidence type="ECO:0000313" key="2">
    <source>
        <dbReference type="Proteomes" id="UP000283387"/>
    </source>
</evidence>
<evidence type="ECO:0000313" key="1">
    <source>
        <dbReference type="EMBL" id="RKD90458.1"/>
    </source>
</evidence>
<dbReference type="RefSeq" id="WP_120271862.1">
    <property type="nucleotide sequence ID" value="NZ_RAPN01000001.1"/>
</dbReference>
<dbReference type="PANTHER" id="PTHR34071:SF2">
    <property type="entry name" value="FLAVIN-NUCLEOTIDE-BINDING PROTEIN"/>
    <property type="match status" value="1"/>
</dbReference>
<name>A0A419W4R7_9BACT</name>
<evidence type="ECO:0008006" key="3">
    <source>
        <dbReference type="Google" id="ProtNLM"/>
    </source>
</evidence>
<keyword evidence="2" id="KW-1185">Reference proteome</keyword>
<accession>A0A419W4R7</accession>
<dbReference type="AlphaFoldDB" id="A0A419W4R7"/>
<dbReference type="Proteomes" id="UP000283387">
    <property type="component" value="Unassembled WGS sequence"/>
</dbReference>
<proteinExistence type="predicted"/>
<dbReference type="PANTHER" id="PTHR34071">
    <property type="entry name" value="5-NITROIMIDAZOLE ANTIBIOTICS RESISTANCE PROTEIN, NIMA-FAMILY-RELATED PROTEIN-RELATED"/>
    <property type="match status" value="1"/>
</dbReference>